<name>A0A4R6TDT0_9FLAO</name>
<evidence type="ECO:0000256" key="1">
    <source>
        <dbReference type="ARBA" id="ARBA00022612"/>
    </source>
</evidence>
<keyword evidence="1" id="KW-1188">Viral release from host cell</keyword>
<dbReference type="OrthoDB" id="1338457at2"/>
<dbReference type="Gene3D" id="1.10.10.1400">
    <property type="entry name" value="Terminase, small subunit, N-terminal DNA-binding domain, HTH motif"/>
    <property type="match status" value="1"/>
</dbReference>
<evidence type="ECO:0000313" key="3">
    <source>
        <dbReference type="EMBL" id="TDQ27638.1"/>
    </source>
</evidence>
<evidence type="ECO:0000256" key="2">
    <source>
        <dbReference type="ARBA" id="ARBA00023219"/>
    </source>
</evidence>
<organism evidence="3 4">
    <name type="scientific">Tenacibaculum caenipelagi</name>
    <dbReference type="NCBI Taxonomy" id="1325435"/>
    <lineage>
        <taxon>Bacteria</taxon>
        <taxon>Pseudomonadati</taxon>
        <taxon>Bacteroidota</taxon>
        <taxon>Flavobacteriia</taxon>
        <taxon>Flavobacteriales</taxon>
        <taxon>Flavobacteriaceae</taxon>
        <taxon>Tenacibaculum</taxon>
    </lineage>
</organism>
<protein>
    <submittedName>
        <fullName evidence="3">Phage terminase small subunit</fullName>
    </submittedName>
</protein>
<proteinExistence type="predicted"/>
<dbReference type="GO" id="GO:0051276">
    <property type="term" value="P:chromosome organization"/>
    <property type="evidence" value="ECO:0007669"/>
    <property type="project" value="InterPro"/>
</dbReference>
<gene>
    <name evidence="3" type="ORF">DFQ07_1489</name>
</gene>
<dbReference type="Proteomes" id="UP000295390">
    <property type="component" value="Unassembled WGS sequence"/>
</dbReference>
<keyword evidence="4" id="KW-1185">Reference proteome</keyword>
<dbReference type="EMBL" id="SNYH01000003">
    <property type="protein sequence ID" value="TDQ27638.1"/>
    <property type="molecule type" value="Genomic_DNA"/>
</dbReference>
<dbReference type="Pfam" id="PF03592">
    <property type="entry name" value="Terminase_2"/>
    <property type="match status" value="1"/>
</dbReference>
<reference evidence="3 4" key="1">
    <citation type="submission" date="2019-03" db="EMBL/GenBank/DDBJ databases">
        <title>Genomic Encyclopedia of Type Strains, Phase III (KMG-III): the genomes of soil and plant-associated and newly described type strains.</title>
        <authorList>
            <person name="Whitman W."/>
        </authorList>
    </citation>
    <scope>NUCLEOTIDE SEQUENCE [LARGE SCALE GENOMIC DNA]</scope>
    <source>
        <strain evidence="3 4">CECT 8283</strain>
    </source>
</reference>
<dbReference type="AlphaFoldDB" id="A0A4R6TDT0"/>
<evidence type="ECO:0000313" key="4">
    <source>
        <dbReference type="Proteomes" id="UP000295390"/>
    </source>
</evidence>
<accession>A0A4R6TDT0</accession>
<dbReference type="RefSeq" id="WP_133535626.1">
    <property type="nucleotide sequence ID" value="NZ_SNYH01000003.1"/>
</dbReference>
<dbReference type="InterPro" id="IPR052404">
    <property type="entry name" value="SPP1-like_terminase"/>
</dbReference>
<dbReference type="InterPro" id="IPR038713">
    <property type="entry name" value="Terminase_Gp1_N_sf"/>
</dbReference>
<dbReference type="InterPro" id="IPR005335">
    <property type="entry name" value="Terminase_ssu"/>
</dbReference>
<dbReference type="PANTHER" id="PTHR41328:SF2">
    <property type="entry name" value="TERMINASE SMALL SUBUNIT"/>
    <property type="match status" value="1"/>
</dbReference>
<dbReference type="PANTHER" id="PTHR41328">
    <property type="entry name" value="TERMINASE SMALL SUBUNIT-RELATED"/>
    <property type="match status" value="1"/>
</dbReference>
<sequence length="195" mass="22743">MKESTLEKYKLIIDEWFVNGFNGTKAYQKFYPSVSEETAKVNFSKILTITNVLEYVSERQKQNEENSRLKGDDIIKELEAMAMLDVTNIVTVGSIEIPYKTKDEEGNDIIETMTRTGVVIKNLDELTPVQRRSIVSIKETKNGIHIEFFNKEKAYEMLAKHKGLYGEHNYQKNEKLTKEERKARIQELRKKIQSE</sequence>
<comment type="caution">
    <text evidence="3">The sequence shown here is derived from an EMBL/GenBank/DDBJ whole genome shotgun (WGS) entry which is preliminary data.</text>
</comment>
<keyword evidence="2" id="KW-0231">Viral genome packaging</keyword>